<accession>A0ABU9LUA7</accession>
<reference evidence="1 2" key="1">
    <citation type="journal article" date="2018" name="Arch. Microbiol.">
        <title>Hymenobacter segetis sp. nov., isolated from soil.</title>
        <authorList>
            <person name="Ten L.N."/>
            <person name="Lim S.J."/>
            <person name="Kim B.O."/>
            <person name="Kang I.K."/>
            <person name="Jung H.Y."/>
        </authorList>
    </citation>
    <scope>NUCLEOTIDE SEQUENCE [LARGE SCALE GENOMIC DNA]</scope>
    <source>
        <strain evidence="1 2">S7-3-11</strain>
    </source>
</reference>
<dbReference type="EMBL" id="JBCEVZ010000014">
    <property type="protein sequence ID" value="MEL5994195.1"/>
    <property type="molecule type" value="Genomic_DNA"/>
</dbReference>
<evidence type="ECO:0000313" key="2">
    <source>
        <dbReference type="Proteomes" id="UP001479606"/>
    </source>
</evidence>
<protein>
    <submittedName>
        <fullName evidence="1">Uncharacterized protein</fullName>
    </submittedName>
</protein>
<keyword evidence="2" id="KW-1185">Reference proteome</keyword>
<organism evidence="1 2">
    <name type="scientific">Hymenobacter segetis</name>
    <dbReference type="NCBI Taxonomy" id="2025509"/>
    <lineage>
        <taxon>Bacteria</taxon>
        <taxon>Pseudomonadati</taxon>
        <taxon>Bacteroidota</taxon>
        <taxon>Cytophagia</taxon>
        <taxon>Cytophagales</taxon>
        <taxon>Hymenobacteraceae</taxon>
        <taxon>Hymenobacter</taxon>
    </lineage>
</organism>
<evidence type="ECO:0000313" key="1">
    <source>
        <dbReference type="EMBL" id="MEL5994195.1"/>
    </source>
</evidence>
<sequence>MRSIICEDCLVGWSIMDSQLAKVWQFLAILQLAGADGYPRQSSEVEADEGFRVMD</sequence>
<comment type="caution">
    <text evidence="1">The sequence shown here is derived from an EMBL/GenBank/DDBJ whole genome shotgun (WGS) entry which is preliminary data.</text>
</comment>
<proteinExistence type="predicted"/>
<gene>
    <name evidence="1" type="ORF">AAFH49_08245</name>
</gene>
<dbReference type="RefSeq" id="WP_342297231.1">
    <property type="nucleotide sequence ID" value="NZ_JBCEVZ010000014.1"/>
</dbReference>
<dbReference type="Proteomes" id="UP001479606">
    <property type="component" value="Unassembled WGS sequence"/>
</dbReference>
<name>A0ABU9LUA7_9BACT</name>